<gene>
    <name evidence="1" type="ORF">SAMN05421848_0923</name>
</gene>
<protein>
    <submittedName>
        <fullName evidence="1">Type IV pilus assembly protein PilM</fullName>
    </submittedName>
</protein>
<reference evidence="2" key="1">
    <citation type="submission" date="2016-10" db="EMBL/GenBank/DDBJ databases">
        <authorList>
            <person name="Varghese N."/>
            <person name="Submissions S."/>
        </authorList>
    </citation>
    <scope>NUCLEOTIDE SEQUENCE [LARGE SCALE GENOMIC DNA]</scope>
    <source>
        <strain evidence="2">DSM 23439</strain>
    </source>
</reference>
<dbReference type="Gene3D" id="3.30.1490.300">
    <property type="match status" value="1"/>
</dbReference>
<dbReference type="EMBL" id="FOLY01000002">
    <property type="protein sequence ID" value="SFC29497.1"/>
    <property type="molecule type" value="Genomic_DNA"/>
</dbReference>
<dbReference type="Gene3D" id="3.30.420.40">
    <property type="match status" value="2"/>
</dbReference>
<dbReference type="SUPFAM" id="SSF53067">
    <property type="entry name" value="Actin-like ATPase domain"/>
    <property type="match status" value="2"/>
</dbReference>
<dbReference type="PIRSF" id="PIRSF019169">
    <property type="entry name" value="PilM"/>
    <property type="match status" value="1"/>
</dbReference>
<evidence type="ECO:0000313" key="2">
    <source>
        <dbReference type="Proteomes" id="UP000199046"/>
    </source>
</evidence>
<dbReference type="AlphaFoldDB" id="A0A1I1HZJ9"/>
<dbReference type="PANTHER" id="PTHR32432">
    <property type="entry name" value="CELL DIVISION PROTEIN FTSA-RELATED"/>
    <property type="match status" value="1"/>
</dbReference>
<dbReference type="Proteomes" id="UP000199046">
    <property type="component" value="Unassembled WGS sequence"/>
</dbReference>
<organism evidence="1 2">
    <name type="scientific">Kushneria avicenniae</name>
    <dbReference type="NCBI Taxonomy" id="402385"/>
    <lineage>
        <taxon>Bacteria</taxon>
        <taxon>Pseudomonadati</taxon>
        <taxon>Pseudomonadota</taxon>
        <taxon>Gammaproteobacteria</taxon>
        <taxon>Oceanospirillales</taxon>
        <taxon>Halomonadaceae</taxon>
        <taxon>Kushneria</taxon>
    </lineage>
</organism>
<accession>A0A1I1HZJ9</accession>
<dbReference type="InterPro" id="IPR043129">
    <property type="entry name" value="ATPase_NBD"/>
</dbReference>
<dbReference type="STRING" id="402385.SAMN05421848_0923"/>
<dbReference type="PANTHER" id="PTHR32432:SF3">
    <property type="entry name" value="ETHANOLAMINE UTILIZATION PROTEIN EUTJ"/>
    <property type="match status" value="1"/>
</dbReference>
<name>A0A1I1HZJ9_9GAMM</name>
<keyword evidence="2" id="KW-1185">Reference proteome</keyword>
<dbReference type="InterPro" id="IPR005883">
    <property type="entry name" value="PilM"/>
</dbReference>
<dbReference type="NCBIfam" id="TIGR01175">
    <property type="entry name" value="pilM"/>
    <property type="match status" value="1"/>
</dbReference>
<dbReference type="CDD" id="cd24049">
    <property type="entry name" value="ASKHA_NBD_PilM"/>
    <property type="match status" value="1"/>
</dbReference>
<dbReference type="RefSeq" id="WP_245742820.1">
    <property type="nucleotide sequence ID" value="NZ_FOLY01000002.1"/>
</dbReference>
<proteinExistence type="predicted"/>
<sequence>MLGFGRATKGMIGVDITSATVKLLELEHYSDHWRVASWAVRPLVDRAVVERRIRDTDQVVMALSRALDHAGPRARRAVVALPTGAVITKVLSMPVSFSDNDIAQRIAMESDKHIPFPFNEVTLDFQRLGVNARYDDQQDILLVACRRQDMQLLTDVLDQVGLEPAVVDVEMFAMERATRFVLSRLTQQPDHGTVLIDIGASMTAFHIVHRGRIVHTRDNVMGGRQLTDEIRQHYRLTFDEAGRAKKTGDLPEYRQRILFPFRESLVQQIMRSLKLYYTTAGACRIERMILAGGSSVIEGLAERLAEETRLEVVPANPFASMRVAGQIDNASLTLDAPAMMTACGLAMRSLA</sequence>
<dbReference type="InterPro" id="IPR050696">
    <property type="entry name" value="FtsA/MreB"/>
</dbReference>
<evidence type="ECO:0000313" key="1">
    <source>
        <dbReference type="EMBL" id="SFC29497.1"/>
    </source>
</evidence>
<dbReference type="Pfam" id="PF11104">
    <property type="entry name" value="PilM_2"/>
    <property type="match status" value="1"/>
</dbReference>